<gene>
    <name evidence="3" type="ORF">AW11_03828</name>
</gene>
<protein>
    <submittedName>
        <fullName evidence="3">Uncharacterized protein</fullName>
    </submittedName>
</protein>
<dbReference type="STRING" id="1454004.AW11_03828"/>
<feature type="transmembrane region" description="Helical" evidence="2">
    <location>
        <begin position="129"/>
        <end position="149"/>
    </location>
</feature>
<feature type="transmembrane region" description="Helical" evidence="2">
    <location>
        <begin position="155"/>
        <end position="176"/>
    </location>
</feature>
<evidence type="ECO:0000256" key="1">
    <source>
        <dbReference type="SAM" id="MobiDB-lite"/>
    </source>
</evidence>
<dbReference type="Proteomes" id="UP000022141">
    <property type="component" value="Unassembled WGS sequence"/>
</dbReference>
<keyword evidence="2" id="KW-0812">Transmembrane</keyword>
<dbReference type="AlphaFoldDB" id="A0A011Q603"/>
<proteinExistence type="predicted"/>
<keyword evidence="2" id="KW-1133">Transmembrane helix</keyword>
<sequence length="340" mass="36060">MSQEKFNVILDGNTIHGVSVAAAVADLAKLIKRDNSFAANLLSGQPTNIKSGIDSVTGARYLAALKRIGVAAHLEPETLDIDAEMVPVPISNSGTQRTPSIDNVMPNGFSKPVSGAPKAKAQSSRLSRLVAWPNLLFVVVLTIVGIVAASNSTTVLDGIGRAIGVVAVPCIIGLAWTSLRQDWHMLKWLYVGSTILFVVISFTAPPVGRQVEAVATQSSTARDKPSAQPEAPPRSSPAPSVFVEPDDFTPHLIGTWDCNALATGRRLQLTLSHNMTASLVALDGAPVSSPPSAWRVENSVLLVQVYPDQTYTKAHINLLTGTSLVYIAKNGAKVECSRSR</sequence>
<keyword evidence="2" id="KW-0472">Membrane</keyword>
<keyword evidence="4" id="KW-1185">Reference proteome</keyword>
<evidence type="ECO:0000313" key="3">
    <source>
        <dbReference type="EMBL" id="EXI84585.1"/>
    </source>
</evidence>
<evidence type="ECO:0000256" key="2">
    <source>
        <dbReference type="SAM" id="Phobius"/>
    </source>
</evidence>
<comment type="caution">
    <text evidence="3">The sequence shown here is derived from an EMBL/GenBank/DDBJ whole genome shotgun (WGS) entry which is preliminary data.</text>
</comment>
<feature type="transmembrane region" description="Helical" evidence="2">
    <location>
        <begin position="188"/>
        <end position="208"/>
    </location>
</feature>
<name>A0A011Q603_ACCRE</name>
<dbReference type="EMBL" id="JEMY01000067">
    <property type="protein sequence ID" value="EXI84585.1"/>
    <property type="molecule type" value="Genomic_DNA"/>
</dbReference>
<reference evidence="3" key="1">
    <citation type="submission" date="2014-02" db="EMBL/GenBank/DDBJ databases">
        <title>Expanding our view of genomic diversity in Candidatus Accumulibacter clades.</title>
        <authorList>
            <person name="Skennerton C.T."/>
            <person name="Barr J.J."/>
            <person name="Slater F.R."/>
            <person name="Bond P.L."/>
            <person name="Tyson G.W."/>
        </authorList>
    </citation>
    <scope>NUCLEOTIDE SEQUENCE [LARGE SCALE GENOMIC DNA]</scope>
</reference>
<organism evidence="3 4">
    <name type="scientific">Accumulibacter regalis</name>
    <dbReference type="NCBI Taxonomy" id="522306"/>
    <lineage>
        <taxon>Bacteria</taxon>
        <taxon>Pseudomonadati</taxon>
        <taxon>Pseudomonadota</taxon>
        <taxon>Betaproteobacteria</taxon>
        <taxon>Candidatus Accumulibacter</taxon>
    </lineage>
</organism>
<accession>A0A011Q603</accession>
<feature type="region of interest" description="Disordered" evidence="1">
    <location>
        <begin position="215"/>
        <end position="240"/>
    </location>
</feature>
<evidence type="ECO:0000313" key="4">
    <source>
        <dbReference type="Proteomes" id="UP000022141"/>
    </source>
</evidence>